<evidence type="ECO:0000256" key="1">
    <source>
        <dbReference type="SAM" id="MobiDB-lite"/>
    </source>
</evidence>
<dbReference type="OrthoDB" id="444265at2759"/>
<accession>A0A1Y3BP33</accession>
<proteinExistence type="predicted"/>
<evidence type="ECO:0000313" key="2">
    <source>
        <dbReference type="EMBL" id="OTF82739.1"/>
    </source>
</evidence>
<protein>
    <submittedName>
        <fullName evidence="2">Uncharacterized protein</fullName>
    </submittedName>
</protein>
<gene>
    <name evidence="2" type="ORF">BLA29_003206</name>
</gene>
<reference evidence="2 3" key="1">
    <citation type="submission" date="2017-03" db="EMBL/GenBank/DDBJ databases">
        <title>Genome Survey of Euroglyphus maynei.</title>
        <authorList>
            <person name="Arlian L.G."/>
            <person name="Morgan M.S."/>
            <person name="Rider S.D."/>
        </authorList>
    </citation>
    <scope>NUCLEOTIDE SEQUENCE [LARGE SCALE GENOMIC DNA]</scope>
    <source>
        <strain evidence="2">Arlian Lab</strain>
        <tissue evidence="2">Whole body</tissue>
    </source>
</reference>
<evidence type="ECO:0000313" key="3">
    <source>
        <dbReference type="Proteomes" id="UP000194236"/>
    </source>
</evidence>
<name>A0A1Y3BP33_EURMA</name>
<feature type="region of interest" description="Disordered" evidence="1">
    <location>
        <begin position="210"/>
        <end position="236"/>
    </location>
</feature>
<dbReference type="Proteomes" id="UP000194236">
    <property type="component" value="Unassembled WGS sequence"/>
</dbReference>
<keyword evidence="3" id="KW-1185">Reference proteome</keyword>
<comment type="caution">
    <text evidence="2">The sequence shown here is derived from an EMBL/GenBank/DDBJ whole genome shotgun (WGS) entry which is preliminary data.</text>
</comment>
<organism evidence="2 3">
    <name type="scientific">Euroglyphus maynei</name>
    <name type="common">Mayne's house dust mite</name>
    <dbReference type="NCBI Taxonomy" id="6958"/>
    <lineage>
        <taxon>Eukaryota</taxon>
        <taxon>Metazoa</taxon>
        <taxon>Ecdysozoa</taxon>
        <taxon>Arthropoda</taxon>
        <taxon>Chelicerata</taxon>
        <taxon>Arachnida</taxon>
        <taxon>Acari</taxon>
        <taxon>Acariformes</taxon>
        <taxon>Sarcoptiformes</taxon>
        <taxon>Astigmata</taxon>
        <taxon>Psoroptidia</taxon>
        <taxon>Analgoidea</taxon>
        <taxon>Pyroglyphidae</taxon>
        <taxon>Pyroglyphinae</taxon>
        <taxon>Euroglyphus</taxon>
    </lineage>
</organism>
<dbReference type="AlphaFoldDB" id="A0A1Y3BP33"/>
<sequence length="258" mass="28826">DKRNISEIQPRPITHGSYSLFGGSPIPIKHRTCSANSYRSESESQNYTSIIEPLSPSIVDPRTARQIVPPFQVGKRFFSTKPHRMAQFDKDFNTIINGHHSASANPSPMRQLSADSNLMTHSVTECLLSDRLNIDGKRPEIKSNEVPTAISSSINARIFSISPLDSLVISAINQLSSKLRTRMRDFLERERSNHSPGSEAQTLIDEILPQVNNNGNGLDSSKSNQTRNNYNHDSSNISRDLSNILKNLKKVEQIFDGK</sequence>
<feature type="non-terminal residue" evidence="2">
    <location>
        <position position="1"/>
    </location>
</feature>
<dbReference type="EMBL" id="MUJZ01006938">
    <property type="protein sequence ID" value="OTF82739.1"/>
    <property type="molecule type" value="Genomic_DNA"/>
</dbReference>